<keyword evidence="4" id="KW-1003">Cell membrane</keyword>
<dbReference type="InterPro" id="IPR004358">
    <property type="entry name" value="Sig_transdc_His_kin-like_C"/>
</dbReference>
<dbReference type="SUPFAM" id="SSF55874">
    <property type="entry name" value="ATPase domain of HSP90 chaperone/DNA topoisomerase II/histidine kinase"/>
    <property type="match status" value="1"/>
</dbReference>
<keyword evidence="8" id="KW-0547">Nucleotide-binding</keyword>
<evidence type="ECO:0000259" key="15">
    <source>
        <dbReference type="PROSITE" id="PS50109"/>
    </source>
</evidence>
<accession>A0A938XZB0</accession>
<evidence type="ECO:0000256" key="6">
    <source>
        <dbReference type="ARBA" id="ARBA00022679"/>
    </source>
</evidence>
<feature type="domain" description="PAS" evidence="16">
    <location>
        <begin position="221"/>
        <end position="285"/>
    </location>
</feature>
<evidence type="ECO:0000256" key="4">
    <source>
        <dbReference type="ARBA" id="ARBA00022475"/>
    </source>
</evidence>
<dbReference type="Gene3D" id="3.30.450.20">
    <property type="entry name" value="PAS domain"/>
    <property type="match status" value="2"/>
</dbReference>
<dbReference type="GO" id="GO:0005524">
    <property type="term" value="F:ATP binding"/>
    <property type="evidence" value="ECO:0007669"/>
    <property type="project" value="UniProtKB-KW"/>
</dbReference>
<evidence type="ECO:0000256" key="1">
    <source>
        <dbReference type="ARBA" id="ARBA00000085"/>
    </source>
</evidence>
<dbReference type="SUPFAM" id="SSF103190">
    <property type="entry name" value="Sensory domain-like"/>
    <property type="match status" value="1"/>
</dbReference>
<name>A0A938XZB0_9BACL</name>
<dbReference type="Gene3D" id="1.10.287.130">
    <property type="match status" value="1"/>
</dbReference>
<gene>
    <name evidence="17" type="ORF">JOD01_002054</name>
</gene>
<dbReference type="Pfam" id="PF14689">
    <property type="entry name" value="SPOB_a"/>
    <property type="match status" value="1"/>
</dbReference>
<dbReference type="FunFam" id="3.30.450.20:FF:000018">
    <property type="entry name" value="Sensor histidine kinase DcuS"/>
    <property type="match status" value="1"/>
</dbReference>
<dbReference type="PROSITE" id="PS50109">
    <property type="entry name" value="HIS_KIN"/>
    <property type="match status" value="1"/>
</dbReference>
<keyword evidence="11 14" id="KW-1133">Transmembrane helix</keyword>
<dbReference type="AlphaFoldDB" id="A0A938XZB0"/>
<dbReference type="InterPro" id="IPR005467">
    <property type="entry name" value="His_kinase_dom"/>
</dbReference>
<evidence type="ECO:0000256" key="11">
    <source>
        <dbReference type="ARBA" id="ARBA00022989"/>
    </source>
</evidence>
<dbReference type="PROSITE" id="PS50112">
    <property type="entry name" value="PAS"/>
    <property type="match status" value="1"/>
</dbReference>
<dbReference type="SMART" id="SM00387">
    <property type="entry name" value="HATPase_c"/>
    <property type="match status" value="1"/>
</dbReference>
<evidence type="ECO:0000256" key="10">
    <source>
        <dbReference type="ARBA" id="ARBA00022840"/>
    </source>
</evidence>
<feature type="transmembrane region" description="Helical" evidence="14">
    <location>
        <begin position="12"/>
        <end position="37"/>
    </location>
</feature>
<keyword evidence="18" id="KW-1185">Reference proteome</keyword>
<evidence type="ECO:0000256" key="8">
    <source>
        <dbReference type="ARBA" id="ARBA00022741"/>
    </source>
</evidence>
<dbReference type="PANTHER" id="PTHR43547">
    <property type="entry name" value="TWO-COMPONENT HISTIDINE KINASE"/>
    <property type="match status" value="1"/>
</dbReference>
<dbReference type="InterPro" id="IPR033463">
    <property type="entry name" value="sCache_3"/>
</dbReference>
<dbReference type="InterPro" id="IPR036890">
    <property type="entry name" value="HATPase_C_sf"/>
</dbReference>
<dbReference type="GO" id="GO:0005886">
    <property type="term" value="C:plasma membrane"/>
    <property type="evidence" value="ECO:0007669"/>
    <property type="project" value="UniProtKB-SubCell"/>
</dbReference>
<dbReference type="CDD" id="cd00130">
    <property type="entry name" value="PAS"/>
    <property type="match status" value="1"/>
</dbReference>
<dbReference type="InterPro" id="IPR039506">
    <property type="entry name" value="SPOB_a"/>
</dbReference>
<dbReference type="Pfam" id="PF17203">
    <property type="entry name" value="sCache_3_2"/>
    <property type="match status" value="1"/>
</dbReference>
<dbReference type="PRINTS" id="PR00344">
    <property type="entry name" value="BCTRLSENSOR"/>
</dbReference>
<evidence type="ECO:0000256" key="14">
    <source>
        <dbReference type="SAM" id="Phobius"/>
    </source>
</evidence>
<dbReference type="InterPro" id="IPR013767">
    <property type="entry name" value="PAS_fold"/>
</dbReference>
<keyword evidence="5" id="KW-0597">Phosphoprotein</keyword>
<dbReference type="InterPro" id="IPR016120">
    <property type="entry name" value="Sig_transdc_His_kin_SpoOB"/>
</dbReference>
<evidence type="ECO:0000259" key="16">
    <source>
        <dbReference type="PROSITE" id="PS50112"/>
    </source>
</evidence>
<dbReference type="SUPFAM" id="SSF55785">
    <property type="entry name" value="PYP-like sensor domain (PAS domain)"/>
    <property type="match status" value="1"/>
</dbReference>
<evidence type="ECO:0000313" key="18">
    <source>
        <dbReference type="Proteomes" id="UP000717624"/>
    </source>
</evidence>
<dbReference type="NCBIfam" id="TIGR00229">
    <property type="entry name" value="sensory_box"/>
    <property type="match status" value="1"/>
</dbReference>
<dbReference type="GO" id="GO:0006355">
    <property type="term" value="P:regulation of DNA-templated transcription"/>
    <property type="evidence" value="ECO:0007669"/>
    <property type="project" value="InterPro"/>
</dbReference>
<dbReference type="SMART" id="SM00091">
    <property type="entry name" value="PAS"/>
    <property type="match status" value="1"/>
</dbReference>
<evidence type="ECO:0000256" key="5">
    <source>
        <dbReference type="ARBA" id="ARBA00022553"/>
    </source>
</evidence>
<evidence type="ECO:0000256" key="3">
    <source>
        <dbReference type="ARBA" id="ARBA00012438"/>
    </source>
</evidence>
<dbReference type="EC" id="2.7.13.3" evidence="3"/>
<evidence type="ECO:0000313" key="17">
    <source>
        <dbReference type="EMBL" id="MBM7590450.1"/>
    </source>
</evidence>
<dbReference type="Pfam" id="PF02518">
    <property type="entry name" value="HATPase_c"/>
    <property type="match status" value="1"/>
</dbReference>
<keyword evidence="7 14" id="KW-0812">Transmembrane</keyword>
<dbReference type="InterPro" id="IPR000014">
    <property type="entry name" value="PAS"/>
</dbReference>
<comment type="catalytic activity">
    <reaction evidence="1">
        <text>ATP + protein L-histidine = ADP + protein N-phospho-L-histidine.</text>
        <dbReference type="EC" id="2.7.13.3"/>
    </reaction>
</comment>
<dbReference type="PANTHER" id="PTHR43547:SF3">
    <property type="entry name" value="SENSOR PROTEIN CITS"/>
    <property type="match status" value="1"/>
</dbReference>
<protein>
    <recommendedName>
        <fullName evidence="3">histidine kinase</fullName>
        <ecNumber evidence="3">2.7.13.3</ecNumber>
    </recommendedName>
</protein>
<feature type="domain" description="Histidine kinase" evidence="15">
    <location>
        <begin position="317"/>
        <end position="533"/>
    </location>
</feature>
<evidence type="ECO:0000256" key="9">
    <source>
        <dbReference type="ARBA" id="ARBA00022777"/>
    </source>
</evidence>
<comment type="caution">
    <text evidence="17">The sequence shown here is derived from an EMBL/GenBank/DDBJ whole genome shotgun (WGS) entry which is preliminary data.</text>
</comment>
<dbReference type="GO" id="GO:0000155">
    <property type="term" value="F:phosphorelay sensor kinase activity"/>
    <property type="evidence" value="ECO:0007669"/>
    <property type="project" value="InterPro"/>
</dbReference>
<dbReference type="Gene3D" id="3.30.565.10">
    <property type="entry name" value="Histidine kinase-like ATPase, C-terminal domain"/>
    <property type="match status" value="1"/>
</dbReference>
<keyword evidence="12" id="KW-0902">Two-component regulatory system</keyword>
<dbReference type="InterPro" id="IPR035965">
    <property type="entry name" value="PAS-like_dom_sf"/>
</dbReference>
<dbReference type="InterPro" id="IPR003594">
    <property type="entry name" value="HATPase_dom"/>
</dbReference>
<keyword evidence="6 17" id="KW-0808">Transferase</keyword>
<reference evidence="17" key="1">
    <citation type="submission" date="2021-01" db="EMBL/GenBank/DDBJ databases">
        <title>Genomic Encyclopedia of Type Strains, Phase IV (KMG-IV): sequencing the most valuable type-strain genomes for metagenomic binning, comparative biology and taxonomic classification.</title>
        <authorList>
            <person name="Goeker M."/>
        </authorList>
    </citation>
    <scope>NUCLEOTIDE SEQUENCE</scope>
    <source>
        <strain evidence="17">DSM 25523</strain>
    </source>
</reference>
<organism evidence="17 18">
    <name type="scientific">Brevibacillus fulvus</name>
    <dbReference type="NCBI Taxonomy" id="1125967"/>
    <lineage>
        <taxon>Bacteria</taxon>
        <taxon>Bacillati</taxon>
        <taxon>Bacillota</taxon>
        <taxon>Bacilli</taxon>
        <taxon>Bacillales</taxon>
        <taxon>Paenibacillaceae</taxon>
        <taxon>Brevibacillus</taxon>
    </lineage>
</organism>
<dbReference type="CDD" id="cd18773">
    <property type="entry name" value="PDC1_HK_sensor"/>
    <property type="match status" value="1"/>
</dbReference>
<feature type="transmembrane region" description="Helical" evidence="14">
    <location>
        <begin position="177"/>
        <end position="195"/>
    </location>
</feature>
<comment type="subcellular location">
    <subcellularLocation>
        <location evidence="2">Cell membrane</location>
        <topology evidence="2">Multi-pass membrane protein</topology>
    </subcellularLocation>
</comment>
<evidence type="ECO:0000256" key="12">
    <source>
        <dbReference type="ARBA" id="ARBA00023012"/>
    </source>
</evidence>
<dbReference type="InterPro" id="IPR029151">
    <property type="entry name" value="Sensor-like_sf"/>
</dbReference>
<dbReference type="Proteomes" id="UP000717624">
    <property type="component" value="Unassembled WGS sequence"/>
</dbReference>
<dbReference type="SUPFAM" id="SSF55890">
    <property type="entry name" value="Sporulation response regulatory protein Spo0B"/>
    <property type="match status" value="1"/>
</dbReference>
<dbReference type="Pfam" id="PF00989">
    <property type="entry name" value="PAS"/>
    <property type="match status" value="1"/>
</dbReference>
<keyword evidence="10" id="KW-0067">ATP-binding</keyword>
<dbReference type="RefSeq" id="WP_204518201.1">
    <property type="nucleotide sequence ID" value="NZ_BAABIN010000002.1"/>
</dbReference>
<evidence type="ECO:0000256" key="2">
    <source>
        <dbReference type="ARBA" id="ARBA00004651"/>
    </source>
</evidence>
<evidence type="ECO:0000256" key="13">
    <source>
        <dbReference type="ARBA" id="ARBA00023136"/>
    </source>
</evidence>
<sequence>MKNRTFRFTLQARMILLITILAILIVGLIGLVFYSLIAQTIEEQVGKRALNTARIVANLPEVRAAFDSANPSVIIQPLAENVRRQTGAEFVVVGDKHGIRLAHPLVSRIGKEMVGGDSEDALQHGASYVSKAVGSLGPSLRGKTPVLNEQGEIVGIVSVGFLLEDIDEMVAGYRTRILLILIVSLVIGIVGAIWLSRYFKRAILGLEPEEITALFVERNALIESVREGIVAIDRHGNVTMVNQAATAILNLPPREQVIKQPITHLIPNTKMLEVLKTGEQQLDREFNASGKEILVNRVPIQIEQNVIGVVSSFRPKSDIEQLSAELSQVKRYADVLRAQTHEFHNLLYTISGLLQLGSIQEAIELISSETNAQQEMVLFLAKKISDPLIGALLVGMQNRAKELKIQFVINEDSQLQPLPPEVNRQQLIIIMANLIQNAFEAVLDSRVKQKYVECYVSYAGKEFLFEVDDSGPGIDKQIQDKIFAYGFSTKQGENRGIGLAKVKTMVEEMNGYILVSDSERGGSLFTISLPMRKEQA</sequence>
<proteinExistence type="predicted"/>
<keyword evidence="13 14" id="KW-0472">Membrane</keyword>
<dbReference type="EMBL" id="JAFBEB010000006">
    <property type="protein sequence ID" value="MBM7590450.1"/>
    <property type="molecule type" value="Genomic_DNA"/>
</dbReference>
<keyword evidence="9 17" id="KW-0418">Kinase</keyword>
<evidence type="ECO:0000256" key="7">
    <source>
        <dbReference type="ARBA" id="ARBA00022692"/>
    </source>
</evidence>